<sequence>MAKTGPCSRCSTEIACEAVRCPSCGYEPAARRKRAGWLALVVSVPLFVLLTGVLGYQVLFALMQGTLGRMGPVLFAFTTVWLVTALVISLVRKQRTATATNDSVL</sequence>
<feature type="transmembrane region" description="Helical" evidence="1">
    <location>
        <begin position="37"/>
        <end position="59"/>
    </location>
</feature>
<evidence type="ECO:0000313" key="3">
    <source>
        <dbReference type="Proteomes" id="UP000434101"/>
    </source>
</evidence>
<gene>
    <name evidence="2" type="ORF">GS429_21275</name>
</gene>
<evidence type="ECO:0008006" key="4">
    <source>
        <dbReference type="Google" id="ProtNLM"/>
    </source>
</evidence>
<reference evidence="2 3" key="1">
    <citation type="submission" date="2020-01" db="EMBL/GenBank/DDBJ databases">
        <title>Natronorubrum sp. JWXQ-INN 674 isolated from Inner Mongolia Autonomous Region of China.</title>
        <authorList>
            <person name="Xue Q."/>
        </authorList>
    </citation>
    <scope>NUCLEOTIDE SEQUENCE [LARGE SCALE GENOMIC DNA]</scope>
    <source>
        <strain evidence="2 3">JWXQ-INN-674</strain>
    </source>
</reference>
<dbReference type="EMBL" id="WUYX01000071">
    <property type="protein sequence ID" value="MXV64558.1"/>
    <property type="molecule type" value="Genomic_DNA"/>
</dbReference>
<keyword evidence="1" id="KW-0472">Membrane</keyword>
<accession>A0A6B0VSP8</accession>
<organism evidence="2 3">
    <name type="scientific">Natronorubrum halalkaliphilum</name>
    <dbReference type="NCBI Taxonomy" id="2691917"/>
    <lineage>
        <taxon>Archaea</taxon>
        <taxon>Methanobacteriati</taxon>
        <taxon>Methanobacteriota</taxon>
        <taxon>Stenosarchaea group</taxon>
        <taxon>Halobacteria</taxon>
        <taxon>Halobacteriales</taxon>
        <taxon>Natrialbaceae</taxon>
        <taxon>Natronorubrum</taxon>
    </lineage>
</organism>
<keyword evidence="3" id="KW-1185">Reference proteome</keyword>
<evidence type="ECO:0000256" key="1">
    <source>
        <dbReference type="SAM" id="Phobius"/>
    </source>
</evidence>
<evidence type="ECO:0000313" key="2">
    <source>
        <dbReference type="EMBL" id="MXV64558.1"/>
    </source>
</evidence>
<dbReference type="Proteomes" id="UP000434101">
    <property type="component" value="Unassembled WGS sequence"/>
</dbReference>
<dbReference type="OrthoDB" id="200004at2157"/>
<comment type="caution">
    <text evidence="2">The sequence shown here is derived from an EMBL/GenBank/DDBJ whole genome shotgun (WGS) entry which is preliminary data.</text>
</comment>
<name>A0A6B0VSP8_9EURY</name>
<keyword evidence="1" id="KW-0812">Transmembrane</keyword>
<feature type="transmembrane region" description="Helical" evidence="1">
    <location>
        <begin position="71"/>
        <end position="91"/>
    </location>
</feature>
<protein>
    <recommendedName>
        <fullName evidence="4">Zinc ribbon domain-containing protein</fullName>
    </recommendedName>
</protein>
<proteinExistence type="predicted"/>
<dbReference type="RefSeq" id="WP_160067967.1">
    <property type="nucleotide sequence ID" value="NZ_WUYX01000071.1"/>
</dbReference>
<dbReference type="AlphaFoldDB" id="A0A6B0VSP8"/>
<keyword evidence="1" id="KW-1133">Transmembrane helix</keyword>